<dbReference type="Proteomes" id="UP001487740">
    <property type="component" value="Unassembled WGS sequence"/>
</dbReference>
<evidence type="ECO:0000313" key="1">
    <source>
        <dbReference type="EMBL" id="KAK8390240.1"/>
    </source>
</evidence>
<protein>
    <recommendedName>
        <fullName evidence="3">Secreted protein</fullName>
    </recommendedName>
</protein>
<dbReference type="AlphaFoldDB" id="A0AAW0TUL5"/>
<name>A0AAW0TUL5_SCYPA</name>
<keyword evidence="2" id="KW-1185">Reference proteome</keyword>
<comment type="caution">
    <text evidence="1">The sequence shown here is derived from an EMBL/GenBank/DDBJ whole genome shotgun (WGS) entry which is preliminary data.</text>
</comment>
<proteinExistence type="predicted"/>
<evidence type="ECO:0008006" key="3">
    <source>
        <dbReference type="Google" id="ProtNLM"/>
    </source>
</evidence>
<accession>A0AAW0TUL5</accession>
<dbReference type="EMBL" id="JARAKH010000025">
    <property type="protein sequence ID" value="KAK8390240.1"/>
    <property type="molecule type" value="Genomic_DNA"/>
</dbReference>
<reference evidence="1 2" key="1">
    <citation type="submission" date="2023-03" db="EMBL/GenBank/DDBJ databases">
        <title>High-quality genome of Scylla paramamosain provides insights in environmental adaptation.</title>
        <authorList>
            <person name="Zhang L."/>
        </authorList>
    </citation>
    <scope>NUCLEOTIDE SEQUENCE [LARGE SCALE GENOMIC DNA]</scope>
    <source>
        <strain evidence="1">LZ_2023a</strain>
        <tissue evidence="1">Muscle</tissue>
    </source>
</reference>
<gene>
    <name evidence="1" type="ORF">O3P69_010142</name>
</gene>
<sequence>MVPRMRCTASLPAACHSVLGRVCVLALLVSLSRVSLLPAEMPLLLSTLAFPGDQQPFLHAPPRYLETPAMTLLPHQAHLAGCHVGGVGAGGNTQAGVHARSVVPLLILLCR</sequence>
<evidence type="ECO:0000313" key="2">
    <source>
        <dbReference type="Proteomes" id="UP001487740"/>
    </source>
</evidence>
<organism evidence="1 2">
    <name type="scientific">Scylla paramamosain</name>
    <name type="common">Mud crab</name>
    <dbReference type="NCBI Taxonomy" id="85552"/>
    <lineage>
        <taxon>Eukaryota</taxon>
        <taxon>Metazoa</taxon>
        <taxon>Ecdysozoa</taxon>
        <taxon>Arthropoda</taxon>
        <taxon>Crustacea</taxon>
        <taxon>Multicrustacea</taxon>
        <taxon>Malacostraca</taxon>
        <taxon>Eumalacostraca</taxon>
        <taxon>Eucarida</taxon>
        <taxon>Decapoda</taxon>
        <taxon>Pleocyemata</taxon>
        <taxon>Brachyura</taxon>
        <taxon>Eubrachyura</taxon>
        <taxon>Portunoidea</taxon>
        <taxon>Portunidae</taxon>
        <taxon>Portuninae</taxon>
        <taxon>Scylla</taxon>
    </lineage>
</organism>